<organism evidence="2 3">
    <name type="scientific">Rotaria socialis</name>
    <dbReference type="NCBI Taxonomy" id="392032"/>
    <lineage>
        <taxon>Eukaryota</taxon>
        <taxon>Metazoa</taxon>
        <taxon>Spiralia</taxon>
        <taxon>Gnathifera</taxon>
        <taxon>Rotifera</taxon>
        <taxon>Eurotatoria</taxon>
        <taxon>Bdelloidea</taxon>
        <taxon>Philodinida</taxon>
        <taxon>Philodinidae</taxon>
        <taxon>Rotaria</taxon>
    </lineage>
</organism>
<dbReference type="Proteomes" id="UP000663862">
    <property type="component" value="Unassembled WGS sequence"/>
</dbReference>
<sequence length="98" mass="11544">MQLPSRMIDDHSNFKCDWADLVALGKKGKYRFYTAWVGPLYLRAFHLNPIYYETKWIERDRQGVELASSVPKNLKHSLLDAFHRKVDENFTDVMTAHT</sequence>
<proteinExistence type="predicted"/>
<gene>
    <name evidence="1" type="ORF">FME351_LOCUS22355</name>
    <name evidence="2" type="ORF">TSG867_LOCUS23708</name>
</gene>
<evidence type="ECO:0000313" key="3">
    <source>
        <dbReference type="Proteomes" id="UP000663862"/>
    </source>
</evidence>
<dbReference type="Proteomes" id="UP000663869">
    <property type="component" value="Unassembled WGS sequence"/>
</dbReference>
<evidence type="ECO:0000313" key="2">
    <source>
        <dbReference type="EMBL" id="CAF4537197.1"/>
    </source>
</evidence>
<comment type="caution">
    <text evidence="2">The sequence shown here is derived from an EMBL/GenBank/DDBJ whole genome shotgun (WGS) entry which is preliminary data.</text>
</comment>
<dbReference type="EMBL" id="CAJNYU010002877">
    <property type="protein sequence ID" value="CAF3609140.1"/>
    <property type="molecule type" value="Genomic_DNA"/>
</dbReference>
<dbReference type="EMBL" id="CAJOBQ010002072">
    <property type="protein sequence ID" value="CAF4537197.1"/>
    <property type="molecule type" value="Genomic_DNA"/>
</dbReference>
<dbReference type="AlphaFoldDB" id="A0A820XVK5"/>
<evidence type="ECO:0000313" key="1">
    <source>
        <dbReference type="EMBL" id="CAF3609140.1"/>
    </source>
</evidence>
<reference evidence="2" key="1">
    <citation type="submission" date="2021-02" db="EMBL/GenBank/DDBJ databases">
        <authorList>
            <person name="Nowell W R."/>
        </authorList>
    </citation>
    <scope>NUCLEOTIDE SEQUENCE</scope>
</reference>
<accession>A0A820XVK5</accession>
<name>A0A820XVK5_9BILA</name>
<protein>
    <submittedName>
        <fullName evidence="2">Uncharacterized protein</fullName>
    </submittedName>
</protein>